<reference evidence="2 3" key="1">
    <citation type="submission" date="2016-10" db="EMBL/GenBank/DDBJ databases">
        <authorList>
            <person name="de Groot N.N."/>
        </authorList>
    </citation>
    <scope>NUCLEOTIDE SEQUENCE [LARGE SCALE GENOMIC DNA]</scope>
    <source>
        <strain evidence="2 3">DSM 20581</strain>
    </source>
</reference>
<dbReference type="Pfam" id="PF06133">
    <property type="entry name" value="Com_YlbF"/>
    <property type="match status" value="1"/>
</dbReference>
<dbReference type="HAMAP" id="MF_01526">
    <property type="entry name" value="UPF0342"/>
    <property type="match status" value="1"/>
</dbReference>
<accession>A0A1I5W0G7</accession>
<dbReference type="STRING" id="82801.SAMN04488506_0698"/>
<dbReference type="RefSeq" id="WP_092479762.1">
    <property type="nucleotide sequence ID" value="NZ_CP126128.1"/>
</dbReference>
<proteinExistence type="inferred from homology"/>
<comment type="similarity">
    <text evidence="1">Belongs to the UPF0342 family.</text>
</comment>
<evidence type="ECO:0000313" key="2">
    <source>
        <dbReference type="EMBL" id="SFQ13242.1"/>
    </source>
</evidence>
<dbReference type="InterPro" id="IPR023378">
    <property type="entry name" value="YheA/YmcA-like_dom_sf"/>
</dbReference>
<dbReference type="InterPro" id="IPR010368">
    <property type="entry name" value="Com_YlbF"/>
</dbReference>
<dbReference type="EMBL" id="FOXW01000002">
    <property type="protein sequence ID" value="SFQ13242.1"/>
    <property type="molecule type" value="Genomic_DNA"/>
</dbReference>
<dbReference type="Proteomes" id="UP000199136">
    <property type="component" value="Unassembled WGS sequence"/>
</dbReference>
<evidence type="ECO:0000313" key="3">
    <source>
        <dbReference type="Proteomes" id="UP000199136"/>
    </source>
</evidence>
<sequence>MSTNVYDTANQLERELRESENYVQLQNALSAIKSDAEASSVFQEVQGIQMKLQQKQQSGLEITEEDIQEAQTISEKAGENEKVQNLMQAEQQISSMIDDLNRIIMQPIQDLYQGQAE</sequence>
<organism evidence="2 3">
    <name type="scientific">Desemzia incerta</name>
    <dbReference type="NCBI Taxonomy" id="82801"/>
    <lineage>
        <taxon>Bacteria</taxon>
        <taxon>Bacillati</taxon>
        <taxon>Bacillota</taxon>
        <taxon>Bacilli</taxon>
        <taxon>Lactobacillales</taxon>
        <taxon>Carnobacteriaceae</taxon>
        <taxon>Desemzia</taxon>
    </lineage>
</organism>
<gene>
    <name evidence="2" type="ORF">SAMN04488506_0698</name>
</gene>
<dbReference type="Gene3D" id="1.20.1500.10">
    <property type="entry name" value="YheA/YmcA-like"/>
    <property type="match status" value="1"/>
</dbReference>
<dbReference type="SUPFAM" id="SSF158622">
    <property type="entry name" value="YheA/YmcA-like"/>
    <property type="match status" value="1"/>
</dbReference>
<protein>
    <recommendedName>
        <fullName evidence="1">UPF0342 protein SAMN04488506_0698</fullName>
    </recommendedName>
</protein>
<keyword evidence="3" id="KW-1185">Reference proteome</keyword>
<dbReference type="AlphaFoldDB" id="A0A1I5W0G7"/>
<evidence type="ECO:0000256" key="1">
    <source>
        <dbReference type="HAMAP-Rule" id="MF_01526"/>
    </source>
</evidence>
<dbReference type="OrthoDB" id="9811402at2"/>
<name>A0A1I5W0G7_9LACT</name>